<name>A0A8J6UPU4_9GAMM</name>
<organism evidence="1 2">
    <name type="scientific">Neiella litorisoli</name>
    <dbReference type="NCBI Taxonomy" id="2771431"/>
    <lineage>
        <taxon>Bacteria</taxon>
        <taxon>Pseudomonadati</taxon>
        <taxon>Pseudomonadota</taxon>
        <taxon>Gammaproteobacteria</taxon>
        <taxon>Alteromonadales</taxon>
        <taxon>Echinimonadaceae</taxon>
        <taxon>Neiella</taxon>
    </lineage>
</organism>
<evidence type="ECO:0000313" key="2">
    <source>
        <dbReference type="Proteomes" id="UP000638014"/>
    </source>
</evidence>
<dbReference type="EMBL" id="JACXAF010000009">
    <property type="protein sequence ID" value="MBD1389492.1"/>
    <property type="molecule type" value="Genomic_DNA"/>
</dbReference>
<sequence>MTTSTDSNSRDLALADGLDDSWTNILELQYQLIVNMHQMCVLDPAAASVMLGMSLKDAQEFAAIPHHKLSKLINTTHWFLQFPKTNLAGTPMGFIQYVSHVVDNNLGPSMMDLEFARQSVNPRAKGVS</sequence>
<accession>A0A8J6UPU4</accession>
<reference evidence="1" key="1">
    <citation type="submission" date="2020-09" db="EMBL/GenBank/DDBJ databases">
        <title>A novel bacterium of genus Neiella, isolated from South China Sea.</title>
        <authorList>
            <person name="Huang H."/>
            <person name="Mo K."/>
            <person name="Hu Y."/>
        </authorList>
    </citation>
    <scope>NUCLEOTIDE SEQUENCE</scope>
    <source>
        <strain evidence="1">HB171785</strain>
    </source>
</reference>
<dbReference type="Proteomes" id="UP000638014">
    <property type="component" value="Unassembled WGS sequence"/>
</dbReference>
<dbReference type="RefSeq" id="WP_191144598.1">
    <property type="nucleotide sequence ID" value="NZ_JACXAF010000009.1"/>
</dbReference>
<comment type="caution">
    <text evidence="1">The sequence shown here is derived from an EMBL/GenBank/DDBJ whole genome shotgun (WGS) entry which is preliminary data.</text>
</comment>
<proteinExistence type="predicted"/>
<protein>
    <submittedName>
        <fullName evidence="1">Uncharacterized protein</fullName>
    </submittedName>
</protein>
<evidence type="ECO:0000313" key="1">
    <source>
        <dbReference type="EMBL" id="MBD1389492.1"/>
    </source>
</evidence>
<gene>
    <name evidence="1" type="ORF">IC617_08635</name>
</gene>
<keyword evidence="2" id="KW-1185">Reference proteome</keyword>
<dbReference type="AlphaFoldDB" id="A0A8J6UPU4"/>